<dbReference type="PROSITE" id="PS00763">
    <property type="entry name" value="GLUTATHIONE_PEROXID_2"/>
    <property type="match status" value="1"/>
</dbReference>
<evidence type="ECO:0000313" key="6">
    <source>
        <dbReference type="EMBL" id="QKE91515.1"/>
    </source>
</evidence>
<dbReference type="Proteomes" id="UP000500767">
    <property type="component" value="Chromosome"/>
</dbReference>
<keyword evidence="2 5" id="KW-0575">Peroxidase</keyword>
<dbReference type="KEGG" id="lck:HN018_17045"/>
<dbReference type="InterPro" id="IPR029759">
    <property type="entry name" value="GPX_AS"/>
</dbReference>
<dbReference type="AlphaFoldDB" id="A0A6M8HTH2"/>
<evidence type="ECO:0000256" key="4">
    <source>
        <dbReference type="PIRSR" id="PIRSR000303-1"/>
    </source>
</evidence>
<dbReference type="PRINTS" id="PR01011">
    <property type="entry name" value="GLUTPROXDASE"/>
</dbReference>
<dbReference type="GO" id="GO:0004601">
    <property type="term" value="F:peroxidase activity"/>
    <property type="evidence" value="ECO:0007669"/>
    <property type="project" value="UniProtKB-KW"/>
</dbReference>
<dbReference type="PANTHER" id="PTHR11592:SF40">
    <property type="entry name" value="THIOREDOXIN_GLUTATHIONE PEROXIDASE BTUE"/>
    <property type="match status" value="1"/>
</dbReference>
<dbReference type="PROSITE" id="PS51355">
    <property type="entry name" value="GLUTATHIONE_PEROXID_3"/>
    <property type="match status" value="1"/>
</dbReference>
<sequence length="183" mass="19888">MPDLKDIALRRIDGSSGSLADYAGQVVLVVNVASKCGLTPQYESLERAYTAHKADGLVVLGFPCNQFRDQEPGTEADIQEFCTTTYGVDFPLFSKVEVNGPERHPLYEALVTAAPTALEKPDGQMRERLAKHGVVSENGDILWNFEKFLIGRNGSVAGRFAPDVSVDEKPLSEAIAHELGRPG</sequence>
<dbReference type="InterPro" id="IPR000889">
    <property type="entry name" value="Glutathione_peroxidase"/>
</dbReference>
<dbReference type="Pfam" id="PF00255">
    <property type="entry name" value="GSHPx"/>
    <property type="match status" value="1"/>
</dbReference>
<keyword evidence="3 5" id="KW-0560">Oxidoreductase</keyword>
<evidence type="ECO:0000313" key="7">
    <source>
        <dbReference type="Proteomes" id="UP000500767"/>
    </source>
</evidence>
<protein>
    <recommendedName>
        <fullName evidence="5">Glutathione peroxidase</fullName>
    </recommendedName>
</protein>
<dbReference type="PANTHER" id="PTHR11592">
    <property type="entry name" value="GLUTATHIONE PEROXIDASE"/>
    <property type="match status" value="1"/>
</dbReference>
<proteinExistence type="inferred from homology"/>
<dbReference type="RefSeq" id="WP_171832957.1">
    <property type="nucleotide sequence ID" value="NZ_CP053708.1"/>
</dbReference>
<dbReference type="PIRSF" id="PIRSF000303">
    <property type="entry name" value="Glutathion_perox"/>
    <property type="match status" value="1"/>
</dbReference>
<comment type="similarity">
    <text evidence="1 5">Belongs to the glutathione peroxidase family.</text>
</comment>
<evidence type="ECO:0000256" key="1">
    <source>
        <dbReference type="ARBA" id="ARBA00006926"/>
    </source>
</evidence>
<evidence type="ECO:0000256" key="2">
    <source>
        <dbReference type="ARBA" id="ARBA00022559"/>
    </source>
</evidence>
<dbReference type="EMBL" id="CP053708">
    <property type="protein sequence ID" value="QKE91515.1"/>
    <property type="molecule type" value="Genomic_DNA"/>
</dbReference>
<accession>A0A6M8HTH2</accession>
<gene>
    <name evidence="6" type="ORF">HN018_17045</name>
</gene>
<name>A0A6M8HTH2_9PROT</name>
<evidence type="ECO:0000256" key="5">
    <source>
        <dbReference type="RuleBase" id="RU000499"/>
    </source>
</evidence>
<feature type="active site" evidence="4">
    <location>
        <position position="36"/>
    </location>
</feature>
<dbReference type="Gene3D" id="3.40.30.10">
    <property type="entry name" value="Glutaredoxin"/>
    <property type="match status" value="1"/>
</dbReference>
<dbReference type="PROSITE" id="PS00460">
    <property type="entry name" value="GLUTATHIONE_PEROXID_1"/>
    <property type="match status" value="1"/>
</dbReference>
<dbReference type="GO" id="GO:0034599">
    <property type="term" value="P:cellular response to oxidative stress"/>
    <property type="evidence" value="ECO:0007669"/>
    <property type="project" value="TreeGrafter"/>
</dbReference>
<dbReference type="SUPFAM" id="SSF52833">
    <property type="entry name" value="Thioredoxin-like"/>
    <property type="match status" value="1"/>
</dbReference>
<reference evidence="6 7" key="1">
    <citation type="journal article" date="2014" name="World J. Microbiol. Biotechnol.">
        <title>Biodiversity and physiological characteristics of Antarctic and Arctic lichens-associated bacteria.</title>
        <authorList>
            <person name="Lee Y.M."/>
            <person name="Kim E.H."/>
            <person name="Lee H.K."/>
            <person name="Hong S.G."/>
        </authorList>
    </citation>
    <scope>NUCLEOTIDE SEQUENCE [LARGE SCALE GENOMIC DNA]</scope>
    <source>
        <strain evidence="6 7">PAMC 26569</strain>
    </source>
</reference>
<dbReference type="InterPro" id="IPR036249">
    <property type="entry name" value="Thioredoxin-like_sf"/>
</dbReference>
<dbReference type="InterPro" id="IPR029760">
    <property type="entry name" value="GPX_CS"/>
</dbReference>
<dbReference type="FunFam" id="3.40.30.10:FF:000010">
    <property type="entry name" value="Glutathione peroxidase"/>
    <property type="match status" value="1"/>
</dbReference>
<dbReference type="CDD" id="cd00340">
    <property type="entry name" value="GSH_Peroxidase"/>
    <property type="match status" value="1"/>
</dbReference>
<evidence type="ECO:0000256" key="3">
    <source>
        <dbReference type="ARBA" id="ARBA00023002"/>
    </source>
</evidence>
<organism evidence="6 7">
    <name type="scientific">Lichenicola cladoniae</name>
    <dbReference type="NCBI Taxonomy" id="1484109"/>
    <lineage>
        <taxon>Bacteria</taxon>
        <taxon>Pseudomonadati</taxon>
        <taxon>Pseudomonadota</taxon>
        <taxon>Alphaproteobacteria</taxon>
        <taxon>Acetobacterales</taxon>
        <taxon>Acetobacteraceae</taxon>
        <taxon>Lichenicola</taxon>
    </lineage>
</organism>
<keyword evidence="7" id="KW-1185">Reference proteome</keyword>